<dbReference type="InterPro" id="IPR029787">
    <property type="entry name" value="Nucleotide_cyclase"/>
</dbReference>
<dbReference type="SUPFAM" id="SSF52540">
    <property type="entry name" value="P-loop containing nucleoside triphosphate hydrolases"/>
    <property type="match status" value="1"/>
</dbReference>
<dbReference type="InterPro" id="IPR017896">
    <property type="entry name" value="4Fe4S_Fe-S-bd"/>
</dbReference>
<dbReference type="Pfam" id="PF00211">
    <property type="entry name" value="Guanylate_cyc"/>
    <property type="match status" value="1"/>
</dbReference>
<dbReference type="PANTHER" id="PTHR16305:SF28">
    <property type="entry name" value="GUANYLATE CYCLASE DOMAIN-CONTAINING PROTEIN"/>
    <property type="match status" value="1"/>
</dbReference>
<dbReference type="InterPro" id="IPR001054">
    <property type="entry name" value="A/G_cyclase"/>
</dbReference>
<evidence type="ECO:0000256" key="1">
    <source>
        <dbReference type="ARBA" id="ARBA00022741"/>
    </source>
</evidence>
<dbReference type="SMART" id="SM00044">
    <property type="entry name" value="CYCc"/>
    <property type="match status" value="1"/>
</dbReference>
<dbReference type="InterPro" id="IPR011990">
    <property type="entry name" value="TPR-like_helical_dom_sf"/>
</dbReference>
<dbReference type="PANTHER" id="PTHR16305">
    <property type="entry name" value="TESTICULAR SOLUBLE ADENYLYL CYCLASE"/>
    <property type="match status" value="1"/>
</dbReference>
<reference evidence="5" key="1">
    <citation type="submission" date="2022-12" db="EMBL/GenBank/DDBJ databases">
        <authorList>
            <person name="Bing R.G."/>
            <person name="Willard D.J."/>
            <person name="Manesh M.J.H."/>
            <person name="Laemthong T."/>
            <person name="Crosby J.R."/>
            <person name="Kelly R.M."/>
        </authorList>
    </citation>
    <scope>NUCLEOTIDE SEQUENCE</scope>
    <source>
        <strain evidence="5">DSM 8990</strain>
    </source>
</reference>
<dbReference type="InterPro" id="IPR027417">
    <property type="entry name" value="P-loop_NTPase"/>
</dbReference>
<feature type="domain" description="Guanylate cyclase" evidence="3">
    <location>
        <begin position="73"/>
        <end position="201"/>
    </location>
</feature>
<dbReference type="Proteomes" id="UP001164909">
    <property type="component" value="Chromosome"/>
</dbReference>
<dbReference type="RefSeq" id="WP_268760835.1">
    <property type="nucleotide sequence ID" value="NZ_CP113865.1"/>
</dbReference>
<protein>
    <submittedName>
        <fullName evidence="5">Adenylate cyclase</fullName>
    </submittedName>
</protein>
<evidence type="ECO:0000259" key="3">
    <source>
        <dbReference type="PROSITE" id="PS50125"/>
    </source>
</evidence>
<feature type="domain" description="4Fe-4S ferredoxin-type" evidence="4">
    <location>
        <begin position="15"/>
        <end position="45"/>
    </location>
</feature>
<dbReference type="SUPFAM" id="SSF55073">
    <property type="entry name" value="Nucleotide cyclase"/>
    <property type="match status" value="1"/>
</dbReference>
<evidence type="ECO:0000259" key="4">
    <source>
        <dbReference type="PROSITE" id="PS51379"/>
    </source>
</evidence>
<dbReference type="Gene3D" id="3.30.70.1230">
    <property type="entry name" value="Nucleotide cyclase"/>
    <property type="match status" value="1"/>
</dbReference>
<proteinExistence type="predicted"/>
<keyword evidence="6" id="KW-1185">Reference proteome</keyword>
<evidence type="ECO:0000313" key="6">
    <source>
        <dbReference type="Proteomes" id="UP001164909"/>
    </source>
</evidence>
<dbReference type="SMART" id="SM00028">
    <property type="entry name" value="TPR"/>
    <property type="match status" value="9"/>
</dbReference>
<organism evidence="5 6">
    <name type="scientific">Caldicellulosiruptor morganii</name>
    <dbReference type="NCBI Taxonomy" id="1387555"/>
    <lineage>
        <taxon>Bacteria</taxon>
        <taxon>Bacillati</taxon>
        <taxon>Bacillota</taxon>
        <taxon>Bacillota incertae sedis</taxon>
        <taxon>Caldicellulosiruptorales</taxon>
        <taxon>Caldicellulosiruptoraceae</taxon>
        <taxon>Caldicellulosiruptor</taxon>
    </lineage>
</organism>
<dbReference type="SUPFAM" id="SSF48452">
    <property type="entry name" value="TPR-like"/>
    <property type="match status" value="2"/>
</dbReference>
<keyword evidence="1" id="KW-0547">Nucleotide-binding</keyword>
<evidence type="ECO:0000256" key="2">
    <source>
        <dbReference type="ARBA" id="ARBA00022840"/>
    </source>
</evidence>
<gene>
    <name evidence="5" type="ORF">OTK00_000774</name>
</gene>
<accession>A0ABY7BPS7</accession>
<dbReference type="CDD" id="cd07302">
    <property type="entry name" value="CHD"/>
    <property type="match status" value="1"/>
</dbReference>
<keyword evidence="2" id="KW-0067">ATP-binding</keyword>
<dbReference type="Gene3D" id="1.25.40.10">
    <property type="entry name" value="Tetratricopeptide repeat domain"/>
    <property type="match status" value="3"/>
</dbReference>
<dbReference type="InterPro" id="IPR003593">
    <property type="entry name" value="AAA+_ATPase"/>
</dbReference>
<dbReference type="PROSITE" id="PS51379">
    <property type="entry name" value="4FE4S_FER_2"/>
    <property type="match status" value="1"/>
</dbReference>
<dbReference type="Gene3D" id="3.40.50.300">
    <property type="entry name" value="P-loop containing nucleotide triphosphate hydrolases"/>
    <property type="match status" value="1"/>
</dbReference>
<name>A0ABY7BPS7_9FIRM</name>
<dbReference type="EMBL" id="CP113865">
    <property type="protein sequence ID" value="WAM34559.1"/>
    <property type="molecule type" value="Genomic_DNA"/>
</dbReference>
<dbReference type="PROSITE" id="PS50125">
    <property type="entry name" value="GUANYLATE_CYCLASE_2"/>
    <property type="match status" value="1"/>
</dbReference>
<evidence type="ECO:0000313" key="5">
    <source>
        <dbReference type="EMBL" id="WAM34559.1"/>
    </source>
</evidence>
<dbReference type="InterPro" id="IPR019734">
    <property type="entry name" value="TPR_rpt"/>
</dbReference>
<dbReference type="SMART" id="SM00382">
    <property type="entry name" value="AAA"/>
    <property type="match status" value="1"/>
</dbReference>
<sequence>MRLWINMICYNCGNKIYSLDADRCIFCGMKFKDVCPSCSWLLPAFVNFCPNCGEFVKKSGDVRQTVEELKKVAVMFADISGFTRLSEKTSPDRVNDLINEFFEFILKPVYYFEGSIDKFIGDCVMILFGTKTSHLDDPKRAVLCALEMLKLCNEFSEERNLKISIRIGINYGIVAVGKVGGYYEKDYTVIGDVVNVAQRLQSVAPENGIYVSESIYRETFDSILYSEAKEIYVKNKSEPIRCYMPLKVISETNFLEPFSNIQDQYLSKLFNLIASKKENGILLVGPGGTGKTTLLERLSSHLLSNSIRTYYIKCSPNIYSRPYLLISQIICRILNISPEDVPGIKYHRLVSFLDFLFKDDFEKKSNCLNFLSVILQLNPEEEFRYIFSSMTPEDIEREIIQSTFLFFDTFLSSSFSIFLIDDIQFADIESIKVIEYIKANLAPDKGIFVITSDNENIKLNFQETIYIQKLSPEKIEEILKAVFNVNSVDRDFTELVSDISDGKIAYIQEICKWLQISNKLSVRNNILYLINFENSNSLEIFDRITEHRISKFDKELIEFLKIAAVYGKRFSFRVISDILKPSKPENDIILILTKNNFIKLVDIVYQNTTADKIFEFTNNFVFEAILKSIPKKIKANIHYRIANSIEKLFKDAINNYFDLLIYHYMEAEDFLNATKYCILLAHNYKRQLLYRYSVKYFKLALEILTKCNQTKHRFFVEALEELSILEKQMGNYTDAISYLQILYEHADAEKQLFIKCHMCECFILTADFDNAREIIVQLEKQIGKNHPLYLTLIYLKSLYHSYTASLEIDEILKEIESLSPLESEIEILIKALNITSYSLFRYHGNIKKAVSFLQKARGLATRVNNIFLRSKTTANFGILYFQIGNTNKAIHNLLSAFEDSKKIYDKHTQIDILINLGIIHAKKGLLKKAYEYLNQAYENSKKWSLLYEECLCLLNIGEVYIEKGLFFNAYELFLASLNISEEKMFTAEKILGYIYLAKVLSLMKNFKACEDFLSKSELLIEEVKDTDIEYEYHLTKADFLLQINNLSQAEKEIELALELSNKITFKQIESLRKKSEIMFGAEKYNEAIDCLSDAIKLCEESGFLLELAKCYVILAKVYINISEKTRAKYFIELAEKTSKHFDDEVSINLEILKIKNLL</sequence>